<gene>
    <name evidence="1" type="ORF">SEA_APOCALYPSE_98</name>
</gene>
<organism evidence="1 2">
    <name type="scientific">Mycobacterium phage Apocalypse</name>
    <dbReference type="NCBI Taxonomy" id="2027890"/>
    <lineage>
        <taxon>Viruses</taxon>
        <taxon>Duplodnaviria</taxon>
        <taxon>Heunggongvirae</taxon>
        <taxon>Uroviricota</taxon>
        <taxon>Caudoviricetes</taxon>
        <taxon>Weiservirinae</taxon>
        <taxon>Anayavirus</taxon>
        <taxon>Anayavirus apocalypse</taxon>
    </lineage>
</organism>
<dbReference type="EMBL" id="MF668267">
    <property type="protein sequence ID" value="ASZ72722.1"/>
    <property type="molecule type" value="Genomic_DNA"/>
</dbReference>
<protein>
    <submittedName>
        <fullName evidence="1">Uncharacterized protein</fullName>
    </submittedName>
</protein>
<name>A0A249XLV4_9CAUD</name>
<proteinExistence type="predicted"/>
<evidence type="ECO:0000313" key="1">
    <source>
        <dbReference type="EMBL" id="ASZ72722.1"/>
    </source>
</evidence>
<sequence length="61" mass="6928">MVRLSPRRASSWFCATDYTLGAMVKGVTARKRYADNHGERGRLFVLSLGKLLIVWDRDGKT</sequence>
<accession>A0A249XLV4</accession>
<dbReference type="Proteomes" id="UP000222083">
    <property type="component" value="Segment"/>
</dbReference>
<keyword evidence="2" id="KW-1185">Reference proteome</keyword>
<reference evidence="1 2" key="1">
    <citation type="submission" date="2017-08" db="EMBL/GenBank/DDBJ databases">
        <authorList>
            <person name="Loney R.E."/>
            <person name="Wentworth H.A."/>
            <person name="Hanna I.R."/>
            <person name="Delesalle V.A."/>
            <person name="Grose J."/>
            <person name="Hope S."/>
            <person name="Breakwell D."/>
            <person name="Garlena R.A."/>
            <person name="Russell D.A."/>
            <person name="Pope W.H."/>
            <person name="Jacobs-Sera D."/>
            <person name="Hendrix R.W."/>
            <person name="Hatfull G.F."/>
        </authorList>
    </citation>
    <scope>NUCLEOTIDE SEQUENCE [LARGE SCALE GENOMIC DNA]</scope>
</reference>
<evidence type="ECO:0000313" key="2">
    <source>
        <dbReference type="Proteomes" id="UP000222083"/>
    </source>
</evidence>